<dbReference type="InterPro" id="IPR016024">
    <property type="entry name" value="ARM-type_fold"/>
</dbReference>
<dbReference type="EMBL" id="AMWG01000128">
    <property type="protein sequence ID" value="ELP31403.1"/>
    <property type="molecule type" value="Genomic_DNA"/>
</dbReference>
<accession>L7CBK8</accession>
<dbReference type="Gene3D" id="1.25.10.10">
    <property type="entry name" value="Leucine-rich Repeat Variant"/>
    <property type="match status" value="1"/>
</dbReference>
<sequence>MDSVDSLIAKLKSDSVTDRMTAARDLVKHGPNAAAAIPQLIASLADPNGPVTDSVMWALGAIGQAAIQPLATATCTGPTLRRQMACYALGRYAPYATAKVAVLVDLLHDTDTDVVKAAATSLVTLGQHLGRDHEYRETPLTEDELAAAQKLAALLDTFVGDPCLDNSGFTEQALMWLNPLR</sequence>
<evidence type="ECO:0008006" key="3">
    <source>
        <dbReference type="Google" id="ProtNLM"/>
    </source>
</evidence>
<dbReference type="PATRIC" id="fig|993516.3.peg.4987"/>
<proteinExistence type="predicted"/>
<evidence type="ECO:0000313" key="2">
    <source>
        <dbReference type="Proteomes" id="UP000010959"/>
    </source>
</evidence>
<protein>
    <recommendedName>
        <fullName evidence="3">HEAT repeat domain-containing protein</fullName>
    </recommendedName>
</protein>
<organism evidence="1 2">
    <name type="scientific">Rhodopirellula baltica SWK14</name>
    <dbReference type="NCBI Taxonomy" id="993516"/>
    <lineage>
        <taxon>Bacteria</taxon>
        <taxon>Pseudomonadati</taxon>
        <taxon>Planctomycetota</taxon>
        <taxon>Planctomycetia</taxon>
        <taxon>Pirellulales</taxon>
        <taxon>Pirellulaceae</taxon>
        <taxon>Rhodopirellula</taxon>
    </lineage>
</organism>
<reference evidence="1 2" key="1">
    <citation type="journal article" date="2013" name="Mar. Genomics">
        <title>Expression of sulfatases in Rhodopirellula baltica and the diversity of sulfatases in the genus Rhodopirellula.</title>
        <authorList>
            <person name="Wegner C.E."/>
            <person name="Richter-Heitmann T."/>
            <person name="Klindworth A."/>
            <person name="Klockow C."/>
            <person name="Richter M."/>
            <person name="Achstetter T."/>
            <person name="Glockner F.O."/>
            <person name="Harder J."/>
        </authorList>
    </citation>
    <scope>NUCLEOTIDE SEQUENCE [LARGE SCALE GENOMIC DNA]</scope>
    <source>
        <strain evidence="1 2">SWK14</strain>
    </source>
</reference>
<dbReference type="SUPFAM" id="SSF48371">
    <property type="entry name" value="ARM repeat"/>
    <property type="match status" value="1"/>
</dbReference>
<name>L7CBK8_RHOBT</name>
<dbReference type="InterPro" id="IPR011989">
    <property type="entry name" value="ARM-like"/>
</dbReference>
<evidence type="ECO:0000313" key="1">
    <source>
        <dbReference type="EMBL" id="ELP31403.1"/>
    </source>
</evidence>
<dbReference type="AlphaFoldDB" id="L7CBK8"/>
<comment type="caution">
    <text evidence="1">The sequence shown here is derived from an EMBL/GenBank/DDBJ whole genome shotgun (WGS) entry which is preliminary data.</text>
</comment>
<dbReference type="Proteomes" id="UP000010959">
    <property type="component" value="Unassembled WGS sequence"/>
</dbReference>
<gene>
    <name evidence="1" type="ORF">RBSWK_04673</name>
</gene>